<evidence type="ECO:0000313" key="1">
    <source>
        <dbReference type="Ensembl" id="ENSNFUP00015035719.1"/>
    </source>
</evidence>
<name>A0A8C6MF36_NOTFU</name>
<reference evidence="1" key="2">
    <citation type="submission" date="2025-08" db="UniProtKB">
        <authorList>
            <consortium name="Ensembl"/>
        </authorList>
    </citation>
    <scope>IDENTIFICATION</scope>
</reference>
<sequence length="91" mass="9996">MAGLSSSPTISFLPLSASLPRGQTCHVVPLTLSTYFHHLAFFFFSLSPVPFESKFSSAVSLMNPCCLHSVRHNSLWCPLSVLCLFYLTATV</sequence>
<proteinExistence type="predicted"/>
<dbReference type="Proteomes" id="UP000694548">
    <property type="component" value="Chromosome sgr01"/>
</dbReference>
<reference evidence="1" key="3">
    <citation type="submission" date="2025-09" db="UniProtKB">
        <authorList>
            <consortium name="Ensembl"/>
        </authorList>
    </citation>
    <scope>IDENTIFICATION</scope>
</reference>
<evidence type="ECO:0000313" key="2">
    <source>
        <dbReference type="Proteomes" id="UP000694548"/>
    </source>
</evidence>
<dbReference type="AlphaFoldDB" id="A0A8C6MF36"/>
<dbReference type="Ensembl" id="ENSNFUT00015037298.1">
    <property type="protein sequence ID" value="ENSNFUP00015035719.1"/>
    <property type="gene ID" value="ENSNFUG00015017330.1"/>
</dbReference>
<reference evidence="1" key="1">
    <citation type="submission" date="2014-08" db="EMBL/GenBank/DDBJ databases">
        <authorList>
            <person name="Senf B."/>
            <person name="Petzold A."/>
            <person name="Downie B.R."/>
            <person name="Koch P."/>
            <person name="Platzer M."/>
        </authorList>
    </citation>
    <scope>NUCLEOTIDE SEQUENCE [LARGE SCALE GENOMIC DNA]</scope>
    <source>
        <strain evidence="1">GRZ</strain>
    </source>
</reference>
<accession>A0A8C6MF36</accession>
<keyword evidence="2" id="KW-1185">Reference proteome</keyword>
<organism evidence="1 2">
    <name type="scientific">Nothobranchius furzeri</name>
    <name type="common">Turquoise killifish</name>
    <dbReference type="NCBI Taxonomy" id="105023"/>
    <lineage>
        <taxon>Eukaryota</taxon>
        <taxon>Metazoa</taxon>
        <taxon>Chordata</taxon>
        <taxon>Craniata</taxon>
        <taxon>Vertebrata</taxon>
        <taxon>Euteleostomi</taxon>
        <taxon>Actinopterygii</taxon>
        <taxon>Neopterygii</taxon>
        <taxon>Teleostei</taxon>
        <taxon>Neoteleostei</taxon>
        <taxon>Acanthomorphata</taxon>
        <taxon>Ovalentaria</taxon>
        <taxon>Atherinomorphae</taxon>
        <taxon>Cyprinodontiformes</taxon>
        <taxon>Nothobranchiidae</taxon>
        <taxon>Nothobranchius</taxon>
    </lineage>
</organism>
<protein>
    <submittedName>
        <fullName evidence="1">Uncharacterized protein</fullName>
    </submittedName>
</protein>